<organism evidence="1 2">
    <name type="scientific">Caerostris extrusa</name>
    <name type="common">Bark spider</name>
    <name type="synonym">Caerostris bankana</name>
    <dbReference type="NCBI Taxonomy" id="172846"/>
    <lineage>
        <taxon>Eukaryota</taxon>
        <taxon>Metazoa</taxon>
        <taxon>Ecdysozoa</taxon>
        <taxon>Arthropoda</taxon>
        <taxon>Chelicerata</taxon>
        <taxon>Arachnida</taxon>
        <taxon>Araneae</taxon>
        <taxon>Araneomorphae</taxon>
        <taxon>Entelegynae</taxon>
        <taxon>Araneoidea</taxon>
        <taxon>Araneidae</taxon>
        <taxon>Caerostris</taxon>
    </lineage>
</organism>
<gene>
    <name evidence="1" type="primary">AVEN_249132_1</name>
    <name evidence="1" type="ORF">CEXT_203691</name>
</gene>
<evidence type="ECO:0000313" key="1">
    <source>
        <dbReference type="EMBL" id="GIY92489.1"/>
    </source>
</evidence>
<keyword evidence="2" id="KW-1185">Reference proteome</keyword>
<protein>
    <submittedName>
        <fullName evidence="1">Uncharacterized protein</fullName>
    </submittedName>
</protein>
<evidence type="ECO:0000313" key="2">
    <source>
        <dbReference type="Proteomes" id="UP001054945"/>
    </source>
</evidence>
<accession>A0AAV4XEP6</accession>
<dbReference type="EMBL" id="BPLR01000145">
    <property type="protein sequence ID" value="GIY92489.1"/>
    <property type="molecule type" value="Genomic_DNA"/>
</dbReference>
<reference evidence="1 2" key="1">
    <citation type="submission" date="2021-06" db="EMBL/GenBank/DDBJ databases">
        <title>Caerostris extrusa draft genome.</title>
        <authorList>
            <person name="Kono N."/>
            <person name="Arakawa K."/>
        </authorList>
    </citation>
    <scope>NUCLEOTIDE SEQUENCE [LARGE SCALE GENOMIC DNA]</scope>
</reference>
<dbReference type="Proteomes" id="UP001054945">
    <property type="component" value="Unassembled WGS sequence"/>
</dbReference>
<name>A0AAV4XEP6_CAEEX</name>
<comment type="caution">
    <text evidence="1">The sequence shown here is derived from an EMBL/GenBank/DDBJ whole genome shotgun (WGS) entry which is preliminary data.</text>
</comment>
<dbReference type="AlphaFoldDB" id="A0AAV4XEP6"/>
<proteinExistence type="predicted"/>
<sequence>MDPSNSIFHRSQIQPKTETKLSRHVHFDRVYPHFNSSKEEGFSTSNASDSTWNRLLLCIFKQQFVQNSSSRLGAGIDLKRKKRLNFLVHRVTGPDDVGRPRDSQADASAIMRCLALVALCFVATALAQEAAPEVNWGKCPELEPTAAEQRSKGEVIQQCLEKNPPPAEGSSLTQEQIDKHRETITTCALKTEGWFAADNNYNYSRARKEIQGKRLKPEAQILGKHDECSKEAKENFPDNNIAQVQLYQACMDFHITKICEIKITPPAGASASASA</sequence>